<dbReference type="GO" id="GO:0004222">
    <property type="term" value="F:metalloendopeptidase activity"/>
    <property type="evidence" value="ECO:0007669"/>
    <property type="project" value="InterPro"/>
</dbReference>
<proteinExistence type="inferred from homology"/>
<evidence type="ECO:0000256" key="2">
    <source>
        <dbReference type="ARBA" id="ARBA00022723"/>
    </source>
</evidence>
<dbReference type="SUPFAM" id="SSF55486">
    <property type="entry name" value="Metalloproteases ('zincins'), catalytic domain"/>
    <property type="match status" value="1"/>
</dbReference>
<dbReference type="NCBIfam" id="TIGR02289">
    <property type="entry name" value="M3_not_pepF"/>
    <property type="match status" value="1"/>
</dbReference>
<evidence type="ECO:0000313" key="8">
    <source>
        <dbReference type="EMBL" id="CEA03456.1"/>
    </source>
</evidence>
<reference evidence="8 9" key="1">
    <citation type="submission" date="2014-07" db="EMBL/GenBank/DDBJ databases">
        <authorList>
            <person name="Urmite Genomes Urmite Genomes"/>
        </authorList>
    </citation>
    <scope>NUCLEOTIDE SEQUENCE [LARGE SCALE GENOMIC DNA]</scope>
    <source>
        <strain evidence="8 9">13MG44_air</strain>
    </source>
</reference>
<evidence type="ECO:0000256" key="4">
    <source>
        <dbReference type="ARBA" id="ARBA00022833"/>
    </source>
</evidence>
<dbReference type="GO" id="GO:0046872">
    <property type="term" value="F:metal ion binding"/>
    <property type="evidence" value="ECO:0007669"/>
    <property type="project" value="UniProtKB-UniRule"/>
</dbReference>
<dbReference type="STRING" id="1461582.BN1048_02092"/>
<keyword evidence="1 6" id="KW-0645">Protease</keyword>
<keyword evidence="9" id="KW-1185">Reference proteome</keyword>
<keyword evidence="4 6" id="KW-0862">Zinc</keyword>
<dbReference type="PANTHER" id="PTHR11804">
    <property type="entry name" value="PROTEASE M3 THIMET OLIGOPEPTIDASE-RELATED"/>
    <property type="match status" value="1"/>
</dbReference>
<dbReference type="InterPro" id="IPR045090">
    <property type="entry name" value="Pept_M3A_M3B"/>
</dbReference>
<evidence type="ECO:0000256" key="5">
    <source>
        <dbReference type="ARBA" id="ARBA00023049"/>
    </source>
</evidence>
<dbReference type="MEROPS" id="M03.010"/>
<keyword evidence="3 6" id="KW-0378">Hydrolase</keyword>
<dbReference type="AlphaFoldDB" id="A0A078MFH2"/>
<dbReference type="GO" id="GO:0006508">
    <property type="term" value="P:proteolysis"/>
    <property type="evidence" value="ECO:0007669"/>
    <property type="project" value="UniProtKB-KW"/>
</dbReference>
<evidence type="ECO:0000256" key="1">
    <source>
        <dbReference type="ARBA" id="ARBA00022670"/>
    </source>
</evidence>
<protein>
    <submittedName>
        <fullName evidence="8">Peptidase family M3</fullName>
    </submittedName>
</protein>
<evidence type="ECO:0000313" key="9">
    <source>
        <dbReference type="Proteomes" id="UP000044136"/>
    </source>
</evidence>
<feature type="domain" description="Peptidase M3A/M3B catalytic" evidence="7">
    <location>
        <begin position="167"/>
        <end position="548"/>
    </location>
</feature>
<dbReference type="RefSeq" id="WP_035810981.1">
    <property type="nucleotide sequence ID" value="NZ_CCSE01000001.1"/>
</dbReference>
<evidence type="ECO:0000256" key="6">
    <source>
        <dbReference type="RuleBase" id="RU003435"/>
    </source>
</evidence>
<sequence length="566" mass="65703">MVTKFEDFKYERPDLEQFEETVDSLLKEFHAADSADAQVTVIDKLNVEFDHLDTMANLASIRSSIDTRDKFYDEERNFFDENDPSFTEITNRYRKAITTSKFRDELEARFGEQLFKLSDNALKTFDPSVKTLLQKENKLATQYDKLLASAEIEFDGKKLNLSEFTPYTQNPDRTVRKDATLAVQSFMGDNLEKIDNIYDELVKTRNEIAVTLGYKDFVELGYIRMNRIDYDRKMVEKFRKQVEEYVVPIVTELKKRQADRIGLDSLKSYDGNFEFITGNAAPKGKTKDIMQNGAQMYKELSPETDEFYTFMTERNLFDVEAKKGKEGGGYCTMIADYKAPFIFSNFNGTQGDVEVLTHEAGHAFQTYMSRHLTVPEYAFPTLESAEIHSMSMEFFTYPWMELFFKEDTDKFKFSHMADSISFLPYGVAVDEFQHVVYENPELTPEQRRQEWKKIEAKYLPHIDYDGIEPLESGAFWHRQGHIFGAPFYYIDYTLAQVCALQFWKRAKEDFDGAWADYLALCKVGGSLPFNSLVELAKLKSPFEEGSLETVIDEVHAYLNSIDDKKL</sequence>
<keyword evidence="2 6" id="KW-0479">Metal-binding</keyword>
<dbReference type="Proteomes" id="UP000044136">
    <property type="component" value="Unassembled WGS sequence"/>
</dbReference>
<dbReference type="OrthoDB" id="9762795at2"/>
<dbReference type="CDD" id="cd09606">
    <property type="entry name" value="M3B_PepF"/>
    <property type="match status" value="1"/>
</dbReference>
<dbReference type="HOGENOM" id="CLU_030403_1_0_9"/>
<evidence type="ECO:0000259" key="7">
    <source>
        <dbReference type="Pfam" id="PF01432"/>
    </source>
</evidence>
<accession>A0A078MFH2</accession>
<comment type="similarity">
    <text evidence="6">Belongs to the peptidase M3 family.</text>
</comment>
<keyword evidence="5 6" id="KW-0482">Metalloprotease</keyword>
<dbReference type="PANTHER" id="PTHR11804:SF28">
    <property type="entry name" value="OLIGOENDOPEPTIDASE F"/>
    <property type="match status" value="1"/>
</dbReference>
<organism evidence="8 9">
    <name type="scientific">Jeotgalicoccus saudimassiliensis</name>
    <dbReference type="NCBI Taxonomy" id="1461582"/>
    <lineage>
        <taxon>Bacteria</taxon>
        <taxon>Bacillati</taxon>
        <taxon>Bacillota</taxon>
        <taxon>Bacilli</taxon>
        <taxon>Bacillales</taxon>
        <taxon>Staphylococcaceae</taxon>
        <taxon>Jeotgalicoccus</taxon>
    </lineage>
</organism>
<evidence type="ECO:0000256" key="3">
    <source>
        <dbReference type="ARBA" id="ARBA00022801"/>
    </source>
</evidence>
<dbReference type="Gene3D" id="1.10.1370.30">
    <property type="match status" value="1"/>
</dbReference>
<dbReference type="eggNOG" id="COG1164">
    <property type="taxonomic scope" value="Bacteria"/>
</dbReference>
<dbReference type="EMBL" id="CCSE01000001">
    <property type="protein sequence ID" value="CEA03456.1"/>
    <property type="molecule type" value="Genomic_DNA"/>
</dbReference>
<dbReference type="InterPro" id="IPR001567">
    <property type="entry name" value="Pept_M3A_M3B_dom"/>
</dbReference>
<dbReference type="Pfam" id="PF01432">
    <property type="entry name" value="Peptidase_M3"/>
    <property type="match status" value="1"/>
</dbReference>
<gene>
    <name evidence="8" type="ORF">BN1048_02092</name>
</gene>
<name>A0A078MFH2_9STAP</name>
<comment type="cofactor">
    <cofactor evidence="6">
        <name>Zn(2+)</name>
        <dbReference type="ChEBI" id="CHEBI:29105"/>
    </cofactor>
    <text evidence="6">Binds 1 zinc ion.</text>
</comment>
<dbReference type="InterPro" id="IPR011976">
    <property type="entry name" value="Pept_M3B_oligopep-rel"/>
</dbReference>
<dbReference type="GO" id="GO:0006518">
    <property type="term" value="P:peptide metabolic process"/>
    <property type="evidence" value="ECO:0007669"/>
    <property type="project" value="TreeGrafter"/>
</dbReference>